<dbReference type="InterPro" id="IPR057344">
    <property type="entry name" value="ARM_SRB8"/>
</dbReference>
<dbReference type="Proteomes" id="UP000696573">
    <property type="component" value="Unassembled WGS sequence"/>
</dbReference>
<evidence type="ECO:0000256" key="2">
    <source>
        <dbReference type="ARBA" id="ARBA00010289"/>
    </source>
</evidence>
<evidence type="ECO:0000256" key="9">
    <source>
        <dbReference type="ARBA" id="ARBA00023242"/>
    </source>
</evidence>
<dbReference type="PANTHER" id="PTHR46567">
    <property type="entry name" value="MEDIATOR OF RNA POLYMERASE II TRANSCRIPTION SUBUNIT 12"/>
    <property type="match status" value="1"/>
</dbReference>
<evidence type="ECO:0000256" key="10">
    <source>
        <dbReference type="ARBA" id="ARBA00025661"/>
    </source>
</evidence>
<dbReference type="Pfam" id="PF09497">
    <property type="entry name" value="Med12"/>
    <property type="match status" value="1"/>
</dbReference>
<evidence type="ECO:0000313" key="15">
    <source>
        <dbReference type="Proteomes" id="UP000696573"/>
    </source>
</evidence>
<reference evidence="14" key="1">
    <citation type="submission" date="2021-10" db="EMBL/GenBank/DDBJ databases">
        <authorList>
            <person name="Piombo E."/>
        </authorList>
    </citation>
    <scope>NUCLEOTIDE SEQUENCE</scope>
</reference>
<evidence type="ECO:0000256" key="4">
    <source>
        <dbReference type="ARBA" id="ARBA00019622"/>
    </source>
</evidence>
<evidence type="ECO:0000256" key="12">
    <source>
        <dbReference type="SAM" id="MobiDB-lite"/>
    </source>
</evidence>
<comment type="similarity">
    <text evidence="2">Belongs to the Mediator complex subunit 12 family.</text>
</comment>
<evidence type="ECO:0000256" key="5">
    <source>
        <dbReference type="ARBA" id="ARBA00022491"/>
    </source>
</evidence>
<keyword evidence="9" id="KW-0539">Nucleus</keyword>
<evidence type="ECO:0000259" key="13">
    <source>
        <dbReference type="SMART" id="SM01281"/>
    </source>
</evidence>
<dbReference type="Pfam" id="PF25326">
    <property type="entry name" value="ARM_SRB8"/>
    <property type="match status" value="1"/>
</dbReference>
<accession>A0A9N9V6L2</accession>
<comment type="caution">
    <text evidence="14">The sequence shown here is derived from an EMBL/GenBank/DDBJ whole genome shotgun (WGS) entry which is preliminary data.</text>
</comment>
<evidence type="ECO:0000256" key="1">
    <source>
        <dbReference type="ARBA" id="ARBA00004123"/>
    </source>
</evidence>
<keyword evidence="8" id="KW-0804">Transcription</keyword>
<dbReference type="PANTHER" id="PTHR46567:SF1">
    <property type="entry name" value="MEDIATOR OF RNA POLYMERASE II TRANSCRIPTION SUBUNIT 12"/>
    <property type="match status" value="1"/>
</dbReference>
<feature type="region of interest" description="Disordered" evidence="12">
    <location>
        <begin position="1"/>
        <end position="76"/>
    </location>
</feature>
<comment type="subcellular location">
    <subcellularLocation>
        <location evidence="1">Nucleus</location>
    </subcellularLocation>
</comment>
<dbReference type="InterPro" id="IPR019035">
    <property type="entry name" value="Mediator_Med12"/>
</dbReference>
<sequence length="1536" mass="169466">MTSRTPMGVQQRPPQRTLSNSSLSTPRPSTQQRTLSQQHIPSSPVRREPGDQASDSGDAPPGRHGIGTPRRGASRLRLELSNEAVSHLQIAVESPQSMTSARALTLGGDGTVDGANSPALSRVSHQENNTNNPPLPMPKRPRYQTSQKPVRPKESPSPTVGGKKDGRPKPYTVEIPPDAPRLAQTKRNEPTNGDLFGKALFSGYGDFFPWSGNHFEDEWSTESITKGTWEKPSSTESSPARLAILPALKQKNGLSALSTIYMGVLNQRRQRGQITAPSTFKPPPRVTLTDTKREVWLKDLANPATSLRRLSRTIPHGVRGRVLLDQCLNKRVPTERAVWLAKCVGANEIRAFKRKGVNGAVVMGGEAKWSRDWTGFVEQFIDSVTSAVHDADWKSKVTYAIRLASNLYWEQLLDREHYLEWMTAGLESSTTGRLPMWILIVRIYWSDLLRSRKHGKRLVYGFLLHLKSLYDDPDRDVFTQLSNQLSSILRTLIQSHPESFVCPLDWSKYRETLKSVLPVEDQVAQRAYSGINARNAFLAITGSAYTPAGKQQLVRLLDSTFRRFVEPDLATKCWEMSDDKSIITRTLVEWATSAYRPGLSKIYVAASLLRSWASMARFEATPSVLEVIDGVDTHDAGRKNQFYLLVSELVRNGSFSIPYYLQWLIARGGFHGASDVDPDDGPCATRLLIEMPIHCFPKKWRNERSNLLRRAGGYSTESEEIDLSNAIKCVDHTLGLPLPTDDPLFQRKPLPLRKLLVRIRKSSRACKASIGCHLRDAVARQVSADGSPPTMLALFMSARAILETAEDFAMLSDTIRACSKASEPSILAACADTVNAHLPIFLGMGSAVEVFQQLCERLRIIVQQGVLARPLLASISCLANRLPDQDELAGQLGQQLLQCDRSSAIDACSPVSDNMITQSQGAEGEISDEIDKLLANGNSIDHPTMNRLFRTLVPRLEVGWAKLDESRRVFASLLTKMRVFDPLHFDKLMTDWVSHVSSMDSRPKLLDLYPLLLTAGCLNITVLLHASNISPAMVSQGVKGSGRVPQPYFQELLDLLLAKMPKSNTLTVEEEYQFTVHQQSAQHDDPAMFLSLIRSAIVEYISMRDVPDKGHLPLEDPKLRWMLTEGLRYLVTVDPAAVSESLSINNLPDGCGEFLSSLSTRLLLPDNGEEVQTTFDQILGLANELTLPFCQLKLNLDLSMNQGNPTETDESVDTGDASTSRFELFATAMDRAIEANNIIWTSMLPCLSTDIAHHLRSLAYSRFLGLVPSLKSVSSIEGTSEYRIHMAENLIGVIEAISAGQPSPKTSQLSILAVEKLVDLGEIIASREHKELLMAVLNHWLPALLRLIILQGLARENATLGAPSSAGPGGKLSLVIVNCEARARAFLALCNLLLILQCLPPEVSGALSQQVFDVAVVLVDALPDDLRQQCARNVLLLPGMMAGLNVSSDPRLYYLLSTPQPAMADNLVLAHKDKPGTLHGSGGRGMGAMYGIGPSTSHKLSPFLMRRWEMLNESTPNVGENDTSLSLGLFEAIKIQ</sequence>
<dbReference type="GO" id="GO:0006357">
    <property type="term" value="P:regulation of transcription by RNA polymerase II"/>
    <property type="evidence" value="ECO:0007669"/>
    <property type="project" value="InterPro"/>
</dbReference>
<dbReference type="GO" id="GO:0003712">
    <property type="term" value="F:transcription coregulator activity"/>
    <property type="evidence" value="ECO:0007669"/>
    <property type="project" value="InterPro"/>
</dbReference>
<organism evidence="14 15">
    <name type="scientific">Clonostachys rhizophaga</name>
    <dbReference type="NCBI Taxonomy" id="160324"/>
    <lineage>
        <taxon>Eukaryota</taxon>
        <taxon>Fungi</taxon>
        <taxon>Dikarya</taxon>
        <taxon>Ascomycota</taxon>
        <taxon>Pezizomycotina</taxon>
        <taxon>Sordariomycetes</taxon>
        <taxon>Hypocreomycetidae</taxon>
        <taxon>Hypocreales</taxon>
        <taxon>Bionectriaceae</taxon>
        <taxon>Clonostachys</taxon>
    </lineage>
</organism>
<feature type="compositionally biased region" description="Polar residues" evidence="12">
    <location>
        <begin position="12"/>
        <end position="41"/>
    </location>
</feature>
<comment type="function">
    <text evidence="10">Component of the SRB8-11 complex. The SRB8-11 complex is a regulatory module of the Mediator complex which is itself involved in regulation of basal and activated RNA polymerase II-dependent transcription. The SRB8-11 complex may be involved in the transcriptional repression of a subset of genes regulated by Mediator. It may inhibit the association of the Mediator complex with RNA polymerase II to form the holoenzyme complex.</text>
</comment>
<evidence type="ECO:0000256" key="6">
    <source>
        <dbReference type="ARBA" id="ARBA00023015"/>
    </source>
</evidence>
<dbReference type="OrthoDB" id="20828at2759"/>
<feature type="region of interest" description="Disordered" evidence="12">
    <location>
        <begin position="91"/>
        <end position="193"/>
    </location>
</feature>
<feature type="domain" description="Mediator complex subunit Med12" evidence="13">
    <location>
        <begin position="279"/>
        <end position="342"/>
    </location>
</feature>
<evidence type="ECO:0000256" key="3">
    <source>
        <dbReference type="ARBA" id="ARBA00011629"/>
    </source>
</evidence>
<evidence type="ECO:0000256" key="8">
    <source>
        <dbReference type="ARBA" id="ARBA00023163"/>
    </source>
</evidence>
<evidence type="ECO:0000256" key="11">
    <source>
        <dbReference type="ARBA" id="ARBA00032010"/>
    </source>
</evidence>
<dbReference type="EMBL" id="CABFNQ020000490">
    <property type="protein sequence ID" value="CAH0017022.1"/>
    <property type="molecule type" value="Genomic_DNA"/>
</dbReference>
<comment type="subunit">
    <text evidence="3">Component of the SRB8-11 complex, which itself associates with the Mediator complex.</text>
</comment>
<keyword evidence="15" id="KW-1185">Reference proteome</keyword>
<dbReference type="SMART" id="SM01281">
    <property type="entry name" value="Med12"/>
    <property type="match status" value="1"/>
</dbReference>
<keyword evidence="7" id="KW-0010">Activator</keyword>
<proteinExistence type="inferred from homology"/>
<keyword evidence="6" id="KW-0805">Transcription regulation</keyword>
<evidence type="ECO:0000313" key="14">
    <source>
        <dbReference type="EMBL" id="CAH0017022.1"/>
    </source>
</evidence>
<dbReference type="GO" id="GO:0016592">
    <property type="term" value="C:mediator complex"/>
    <property type="evidence" value="ECO:0007669"/>
    <property type="project" value="InterPro"/>
</dbReference>
<gene>
    <name evidence="14" type="ORF">CRHIZ90672A_00013285</name>
</gene>
<protein>
    <recommendedName>
        <fullName evidence="4">Mediator of RNA polymerase II transcription subunit 12</fullName>
    </recommendedName>
    <alternativeName>
        <fullName evidence="11">Mediator complex subunit 12</fullName>
    </alternativeName>
</protein>
<name>A0A9N9V6L2_9HYPO</name>
<keyword evidence="5" id="KW-0678">Repressor</keyword>
<evidence type="ECO:0000256" key="7">
    <source>
        <dbReference type="ARBA" id="ARBA00023159"/>
    </source>
</evidence>